<dbReference type="Proteomes" id="UP001549031">
    <property type="component" value="Unassembled WGS sequence"/>
</dbReference>
<evidence type="ECO:0000313" key="2">
    <source>
        <dbReference type="Proteomes" id="UP001549031"/>
    </source>
</evidence>
<evidence type="ECO:0008006" key="3">
    <source>
        <dbReference type="Google" id="ProtNLM"/>
    </source>
</evidence>
<reference evidence="1 2" key="1">
    <citation type="submission" date="2024-06" db="EMBL/GenBank/DDBJ databases">
        <title>Genomic Encyclopedia of Type Strains, Phase IV (KMG-IV): sequencing the most valuable type-strain genomes for metagenomic binning, comparative biology and taxonomic classification.</title>
        <authorList>
            <person name="Goeker M."/>
        </authorList>
    </citation>
    <scope>NUCLEOTIDE SEQUENCE [LARGE SCALE GENOMIC DNA]</scope>
    <source>
        <strain evidence="1 2">DSM 105042</strain>
    </source>
</reference>
<protein>
    <recommendedName>
        <fullName evidence="3">Transposase</fullName>
    </recommendedName>
</protein>
<organism evidence="1 2">
    <name type="scientific">Pseudorhizobium tarimense</name>
    <dbReference type="NCBI Taxonomy" id="1079109"/>
    <lineage>
        <taxon>Bacteria</taxon>
        <taxon>Pseudomonadati</taxon>
        <taxon>Pseudomonadota</taxon>
        <taxon>Alphaproteobacteria</taxon>
        <taxon>Hyphomicrobiales</taxon>
        <taxon>Rhizobiaceae</taxon>
        <taxon>Rhizobium/Agrobacterium group</taxon>
        <taxon>Pseudorhizobium</taxon>
    </lineage>
</organism>
<keyword evidence="2" id="KW-1185">Reference proteome</keyword>
<gene>
    <name evidence="1" type="ORF">ABID21_000089</name>
</gene>
<evidence type="ECO:0000313" key="1">
    <source>
        <dbReference type="EMBL" id="MET3583997.1"/>
    </source>
</evidence>
<dbReference type="RefSeq" id="WP_247242053.1">
    <property type="nucleotide sequence ID" value="NZ_JALJRA010000001.1"/>
</dbReference>
<comment type="caution">
    <text evidence="1">The sequence shown here is derived from an EMBL/GenBank/DDBJ whole genome shotgun (WGS) entry which is preliminary data.</text>
</comment>
<accession>A0ABV2H0Q6</accession>
<dbReference type="EMBL" id="JBEPLJ010000001">
    <property type="protein sequence ID" value="MET3583997.1"/>
    <property type="molecule type" value="Genomic_DNA"/>
</dbReference>
<proteinExistence type="predicted"/>
<name>A0ABV2H0Q6_9HYPH</name>
<sequence>MAEIVVLNRWREQQRRRPEIMIGRSQGAESAQLLMFTGVRYERLESMSSQPAQKPMMLEPN</sequence>